<evidence type="ECO:0000256" key="2">
    <source>
        <dbReference type="ARBA" id="ARBA00008520"/>
    </source>
</evidence>
<dbReference type="RefSeq" id="WP_051985606.1">
    <property type="nucleotide sequence ID" value="NZ_JAKOBR010000111.1"/>
</dbReference>
<evidence type="ECO:0000313" key="7">
    <source>
        <dbReference type="Proteomes" id="UP000029278"/>
    </source>
</evidence>
<keyword evidence="3" id="KW-0813">Transport</keyword>
<dbReference type="Proteomes" id="UP000029278">
    <property type="component" value="Unassembled WGS sequence"/>
</dbReference>
<dbReference type="PATRIC" id="fig|44252.3.peg.6183"/>
<dbReference type="PROSITE" id="PS51257">
    <property type="entry name" value="PROKAR_LIPOPROTEIN"/>
    <property type="match status" value="1"/>
</dbReference>
<feature type="chain" id="PRO_5038836011" evidence="5">
    <location>
        <begin position="25"/>
        <end position="449"/>
    </location>
</feature>
<dbReference type="OrthoDB" id="2675752at2"/>
<reference evidence="6 7" key="1">
    <citation type="submission" date="2014-04" db="EMBL/GenBank/DDBJ databases">
        <authorList>
            <person name="Bishop-Lilly K.A."/>
            <person name="Broomall S.M."/>
            <person name="Chain P.S."/>
            <person name="Chertkov O."/>
            <person name="Coyne S.R."/>
            <person name="Daligault H.E."/>
            <person name="Davenport K.W."/>
            <person name="Erkkila T."/>
            <person name="Frey K.G."/>
            <person name="Gibbons H.S."/>
            <person name="Gu W."/>
            <person name="Jaissle J."/>
            <person name="Johnson S.L."/>
            <person name="Koroleva G.I."/>
            <person name="Ladner J.T."/>
            <person name="Lo C.-C."/>
            <person name="Minogue T.D."/>
            <person name="Munk C."/>
            <person name="Palacios G.F."/>
            <person name="Redden C.L."/>
            <person name="Rosenzweig C.N."/>
            <person name="Scholz M.B."/>
            <person name="Teshima H."/>
            <person name="Xu Y."/>
        </authorList>
    </citation>
    <scope>NUCLEOTIDE SEQUENCE [LARGE SCALE GENOMIC DNA]</scope>
    <source>
        <strain evidence="6 7">8244</strain>
    </source>
</reference>
<dbReference type="Pfam" id="PF01547">
    <property type="entry name" value="SBP_bac_1"/>
    <property type="match status" value="1"/>
</dbReference>
<dbReference type="PANTHER" id="PTHR43649:SF31">
    <property type="entry name" value="SN-GLYCEROL-3-PHOSPHATE-BINDING PERIPLASMIC PROTEIN UGPB"/>
    <property type="match status" value="1"/>
</dbReference>
<dbReference type="PANTHER" id="PTHR43649">
    <property type="entry name" value="ARABINOSE-BINDING PROTEIN-RELATED"/>
    <property type="match status" value="1"/>
</dbReference>
<evidence type="ECO:0000313" key="6">
    <source>
        <dbReference type="EMBL" id="KFM93056.1"/>
    </source>
</evidence>
<dbReference type="AlphaFoldDB" id="A0A090Y4D1"/>
<name>A0A090Y4D1_PAEMA</name>
<evidence type="ECO:0000256" key="1">
    <source>
        <dbReference type="ARBA" id="ARBA00004196"/>
    </source>
</evidence>
<keyword evidence="7" id="KW-1185">Reference proteome</keyword>
<evidence type="ECO:0000256" key="5">
    <source>
        <dbReference type="SAM" id="SignalP"/>
    </source>
</evidence>
<keyword evidence="4 5" id="KW-0732">Signal</keyword>
<dbReference type="Gene3D" id="3.40.190.10">
    <property type="entry name" value="Periplasmic binding protein-like II"/>
    <property type="match status" value="1"/>
</dbReference>
<sequence>MFRRKGWSLLCSIVLCLGVAGCYATPEKAAQQRSLKVMYFGDSSFFEDYGDLFLSRYGDVDLDVAVLDQSTLPPEKSYREALDDFIQLEKPDVLYLSADEYARYVQKGMLASLEPYIQADHDGLSGMQSSIIDFLKELGGGQLYGLSPTFYNTALYYNADLFKQYGITPPHDNMTWQEILELAARFPADGDEQQRIYGLSVPFVQTADDLAARIANTQGLSAVNPKTMQVTLNTDSWKNVWNMAINATQSGALDLPETPFYGGSLQDFLDNDLFVQGRVAMKLDDAGIMQVLAGLTKTLPDFKAFQFDTVTGPVDPLDRSSSRDMEVGQIFAIRAGTPNLEAAWDFVKYVNSDDYAAIKARVFNSNLLTRMDHYSESRLQAFYKLDPLMVDYSRKADIPDTFTERFNALTSTEMSKAARKEISLEEALDNVSKTGQALLDKALAKQNNR</sequence>
<proteinExistence type="inferred from homology"/>
<dbReference type="InterPro" id="IPR006059">
    <property type="entry name" value="SBP"/>
</dbReference>
<dbReference type="HOGENOM" id="CLU_043267_0_0_9"/>
<dbReference type="STRING" id="44252.DJ90_2877"/>
<comment type="similarity">
    <text evidence="2">Belongs to the bacterial solute-binding protein 1 family.</text>
</comment>
<protein>
    <submittedName>
        <fullName evidence="6">Bacterial extracellular solute-binding family protein</fullName>
    </submittedName>
</protein>
<dbReference type="InterPro" id="IPR050490">
    <property type="entry name" value="Bact_solute-bd_prot1"/>
</dbReference>
<dbReference type="GO" id="GO:0030313">
    <property type="term" value="C:cell envelope"/>
    <property type="evidence" value="ECO:0007669"/>
    <property type="project" value="UniProtKB-SubCell"/>
</dbReference>
<accession>A0A090Y4D1</accession>
<comment type="caution">
    <text evidence="6">The sequence shown here is derived from an EMBL/GenBank/DDBJ whole genome shotgun (WGS) entry which is preliminary data.</text>
</comment>
<dbReference type="GeneID" id="77008574"/>
<feature type="signal peptide" evidence="5">
    <location>
        <begin position="1"/>
        <end position="24"/>
    </location>
</feature>
<dbReference type="EMBL" id="JMQA01000053">
    <property type="protein sequence ID" value="KFM93056.1"/>
    <property type="molecule type" value="Genomic_DNA"/>
</dbReference>
<comment type="subcellular location">
    <subcellularLocation>
        <location evidence="1">Cell envelope</location>
    </subcellularLocation>
</comment>
<dbReference type="SUPFAM" id="SSF53850">
    <property type="entry name" value="Periplasmic binding protein-like II"/>
    <property type="match status" value="1"/>
</dbReference>
<gene>
    <name evidence="6" type="ORF">DJ90_2877</name>
</gene>
<evidence type="ECO:0000256" key="4">
    <source>
        <dbReference type="ARBA" id="ARBA00022729"/>
    </source>
</evidence>
<evidence type="ECO:0000256" key="3">
    <source>
        <dbReference type="ARBA" id="ARBA00022448"/>
    </source>
</evidence>
<organism evidence="6 7">
    <name type="scientific">Paenibacillus macerans</name>
    <name type="common">Bacillus macerans</name>
    <dbReference type="NCBI Taxonomy" id="44252"/>
    <lineage>
        <taxon>Bacteria</taxon>
        <taxon>Bacillati</taxon>
        <taxon>Bacillota</taxon>
        <taxon>Bacilli</taxon>
        <taxon>Bacillales</taxon>
        <taxon>Paenibacillaceae</taxon>
        <taxon>Paenibacillus</taxon>
    </lineage>
</organism>